<keyword evidence="2" id="KW-1185">Reference proteome</keyword>
<name>A0A8S1Q3T5_PARPR</name>
<dbReference type="AlphaFoldDB" id="A0A8S1Q3T5"/>
<gene>
    <name evidence="1" type="ORF">PPRIM_AZ9-3.1.T1430121</name>
</gene>
<evidence type="ECO:0000313" key="2">
    <source>
        <dbReference type="Proteomes" id="UP000688137"/>
    </source>
</evidence>
<dbReference type="Proteomes" id="UP000688137">
    <property type="component" value="Unassembled WGS sequence"/>
</dbReference>
<proteinExistence type="predicted"/>
<protein>
    <submittedName>
        <fullName evidence="1">Uncharacterized protein</fullName>
    </submittedName>
</protein>
<reference evidence="1" key="1">
    <citation type="submission" date="2021-01" db="EMBL/GenBank/DDBJ databases">
        <authorList>
            <consortium name="Genoscope - CEA"/>
            <person name="William W."/>
        </authorList>
    </citation>
    <scope>NUCLEOTIDE SEQUENCE</scope>
</reference>
<organism evidence="1 2">
    <name type="scientific">Paramecium primaurelia</name>
    <dbReference type="NCBI Taxonomy" id="5886"/>
    <lineage>
        <taxon>Eukaryota</taxon>
        <taxon>Sar</taxon>
        <taxon>Alveolata</taxon>
        <taxon>Ciliophora</taxon>
        <taxon>Intramacronucleata</taxon>
        <taxon>Oligohymenophorea</taxon>
        <taxon>Peniculida</taxon>
        <taxon>Parameciidae</taxon>
        <taxon>Paramecium</taxon>
    </lineage>
</organism>
<evidence type="ECO:0000313" key="1">
    <source>
        <dbReference type="EMBL" id="CAD8110309.1"/>
    </source>
</evidence>
<dbReference type="EMBL" id="CAJJDM010000147">
    <property type="protein sequence ID" value="CAD8110309.1"/>
    <property type="molecule type" value="Genomic_DNA"/>
</dbReference>
<comment type="caution">
    <text evidence="1">The sequence shown here is derived from an EMBL/GenBank/DDBJ whole genome shotgun (WGS) entry which is preliminary data.</text>
</comment>
<sequence length="186" mass="22717">MKIQNYPFKFRTNQTFKMVRQILGYKKSWNVDRNMENLNITRCRWLVLLKRDEVRQMERNIQELLQAQVYEEGEYINAMRIGIWNIIYQNKPMQLCNQFQCDNQIILKNLLMVTRLVLGISIEKGWLFSLTSMDVKRKGIQNQCRGQEYYDQEGQKYGKWVELSDDFKKFRLRKIYFQRNLNHILQ</sequence>
<accession>A0A8S1Q3T5</accession>